<evidence type="ECO:0000256" key="5">
    <source>
        <dbReference type="ARBA" id="ARBA00016640"/>
    </source>
</evidence>
<keyword evidence="12" id="KW-0472">Membrane</keyword>
<evidence type="ECO:0000313" key="14">
    <source>
        <dbReference type="Proteomes" id="UP000004994"/>
    </source>
</evidence>
<evidence type="ECO:0000256" key="7">
    <source>
        <dbReference type="ARBA" id="ARBA00022692"/>
    </source>
</evidence>
<evidence type="ECO:0000256" key="3">
    <source>
        <dbReference type="ARBA" id="ARBA00009956"/>
    </source>
</evidence>
<keyword evidence="10 12" id="KW-1133">Transmembrane helix</keyword>
<comment type="subcellular location">
    <subcellularLocation>
        <location evidence="2">Plastid</location>
        <location evidence="2">Chloroplast inner membrane</location>
        <topology evidence="2">Multi-pass membrane protein</topology>
    </subcellularLocation>
</comment>
<evidence type="ECO:0000256" key="12">
    <source>
        <dbReference type="SAM" id="Phobius"/>
    </source>
</evidence>
<name>A0A3Q7F5V6_SOLLC</name>
<dbReference type="Pfam" id="PF05758">
    <property type="entry name" value="Ycf1"/>
    <property type="match status" value="1"/>
</dbReference>
<evidence type="ECO:0000256" key="11">
    <source>
        <dbReference type="ARBA" id="ARBA00029978"/>
    </source>
</evidence>
<evidence type="ECO:0000256" key="10">
    <source>
        <dbReference type="ARBA" id="ARBA00022989"/>
    </source>
</evidence>
<reference evidence="13" key="1">
    <citation type="journal article" date="2012" name="Nature">
        <title>The tomato genome sequence provides insights into fleshy fruit evolution.</title>
        <authorList>
            <consortium name="Tomato Genome Consortium"/>
        </authorList>
    </citation>
    <scope>NUCLEOTIDE SEQUENCE [LARGE SCALE GENOMIC DNA]</scope>
    <source>
        <strain evidence="13">cv. Heinz 1706</strain>
    </source>
</reference>
<keyword evidence="14" id="KW-1185">Reference proteome</keyword>
<evidence type="ECO:0000256" key="4">
    <source>
        <dbReference type="ARBA" id="ARBA00011510"/>
    </source>
</evidence>
<keyword evidence="8" id="KW-0934">Plastid</keyword>
<keyword evidence="8" id="KW-1001">Plastid inner membrane</keyword>
<dbReference type="Proteomes" id="UP000004994">
    <property type="component" value="Chromosome 2"/>
</dbReference>
<comment type="subunit">
    <text evidence="4">Part of the Tic complex.</text>
</comment>
<keyword evidence="9" id="KW-0653">Protein transport</keyword>
<sequence>MFIPIYYALLYLVLGRPHTIIVLALSYFLFLFFWNNHKDFLLSWIYYQKFNT</sequence>
<organism evidence="13">
    <name type="scientific">Solanum lycopersicum</name>
    <name type="common">Tomato</name>
    <name type="synonym">Lycopersicon esculentum</name>
    <dbReference type="NCBI Taxonomy" id="4081"/>
    <lineage>
        <taxon>Eukaryota</taxon>
        <taxon>Viridiplantae</taxon>
        <taxon>Streptophyta</taxon>
        <taxon>Embryophyta</taxon>
        <taxon>Tracheophyta</taxon>
        <taxon>Spermatophyta</taxon>
        <taxon>Magnoliopsida</taxon>
        <taxon>eudicotyledons</taxon>
        <taxon>Gunneridae</taxon>
        <taxon>Pentapetalae</taxon>
        <taxon>asterids</taxon>
        <taxon>lamiids</taxon>
        <taxon>Solanales</taxon>
        <taxon>Solanaceae</taxon>
        <taxon>Solanoideae</taxon>
        <taxon>Solaneae</taxon>
        <taxon>Solanum</taxon>
        <taxon>Solanum subgen. Lycopersicon</taxon>
    </lineage>
</organism>
<accession>A0A3Q7F5V6</accession>
<dbReference type="STRING" id="4081.A0A3Q7F5V6"/>
<dbReference type="EnsemblPlants" id="Solyc02g078310.1.1">
    <property type="protein sequence ID" value="Solyc02g078310.1.1.1"/>
    <property type="gene ID" value="Solyc02g078310.1"/>
</dbReference>
<proteinExistence type="inferred from homology"/>
<comment type="similarity">
    <text evidence="3">Belongs to the TIC214 family.</text>
</comment>
<dbReference type="PaxDb" id="4081-Solyc02g078310.1.1"/>
<evidence type="ECO:0000256" key="9">
    <source>
        <dbReference type="ARBA" id="ARBA00022927"/>
    </source>
</evidence>
<keyword evidence="7 12" id="KW-0812">Transmembrane</keyword>
<evidence type="ECO:0000256" key="1">
    <source>
        <dbReference type="ARBA" id="ARBA00002515"/>
    </source>
</evidence>
<dbReference type="InParanoid" id="A0A3Q7F5V6"/>
<dbReference type="Gramene" id="Solyc02g078310.1.1">
    <property type="protein sequence ID" value="Solyc02g078310.1.1.1"/>
    <property type="gene ID" value="Solyc02g078310.1"/>
</dbReference>
<dbReference type="InterPro" id="IPR008896">
    <property type="entry name" value="TIC214"/>
</dbReference>
<protein>
    <recommendedName>
        <fullName evidence="5">Protein TIC 214</fullName>
    </recommendedName>
    <alternativeName>
        <fullName evidence="11">Translocon at the inner envelope membrane of chloroplasts 214</fullName>
    </alternativeName>
</protein>
<evidence type="ECO:0000256" key="2">
    <source>
        <dbReference type="ARBA" id="ARBA00004478"/>
    </source>
</evidence>
<evidence type="ECO:0000256" key="8">
    <source>
        <dbReference type="ARBA" id="ARBA00022780"/>
    </source>
</evidence>
<reference evidence="13" key="2">
    <citation type="submission" date="2019-01" db="UniProtKB">
        <authorList>
            <consortium name="EnsemblPlants"/>
        </authorList>
    </citation>
    <scope>IDENTIFICATION</scope>
    <source>
        <strain evidence="13">cv. Heinz 1706</strain>
    </source>
</reference>
<dbReference type="AlphaFoldDB" id="A0A3Q7F5V6"/>
<evidence type="ECO:0000256" key="6">
    <source>
        <dbReference type="ARBA" id="ARBA00022448"/>
    </source>
</evidence>
<dbReference type="GO" id="GO:0009706">
    <property type="term" value="C:chloroplast inner membrane"/>
    <property type="evidence" value="ECO:0007669"/>
    <property type="project" value="UniProtKB-SubCell"/>
</dbReference>
<feature type="transmembrane region" description="Helical" evidence="12">
    <location>
        <begin position="6"/>
        <end position="34"/>
    </location>
</feature>
<keyword evidence="6" id="KW-0813">Transport</keyword>
<comment type="function">
    <text evidence="1">Involved in protein precursor import into chloroplasts. May be part of an intermediate translocation complex acting as a protein-conducting channel at the inner envelope.</text>
</comment>
<dbReference type="GO" id="GO:0015031">
    <property type="term" value="P:protein transport"/>
    <property type="evidence" value="ECO:0007669"/>
    <property type="project" value="UniProtKB-KW"/>
</dbReference>
<evidence type="ECO:0000313" key="13">
    <source>
        <dbReference type="EnsemblPlants" id="Solyc02g078310.1.1.1"/>
    </source>
</evidence>